<reference evidence="2 3" key="1">
    <citation type="submission" date="2019-05" db="EMBL/GenBank/DDBJ databases">
        <title>Mikania micrantha, genome provides insights into the molecular mechanism of rapid growth.</title>
        <authorList>
            <person name="Liu B."/>
        </authorList>
    </citation>
    <scope>NUCLEOTIDE SEQUENCE [LARGE SCALE GENOMIC DNA]</scope>
    <source>
        <strain evidence="2">NLD-2019</strain>
        <tissue evidence="2">Leaf</tissue>
    </source>
</reference>
<evidence type="ECO:0000313" key="2">
    <source>
        <dbReference type="EMBL" id="KAD7117834.1"/>
    </source>
</evidence>
<evidence type="ECO:0000256" key="1">
    <source>
        <dbReference type="SAM" id="MobiDB-lite"/>
    </source>
</evidence>
<organism evidence="2 3">
    <name type="scientific">Mikania micrantha</name>
    <name type="common">bitter vine</name>
    <dbReference type="NCBI Taxonomy" id="192012"/>
    <lineage>
        <taxon>Eukaryota</taxon>
        <taxon>Viridiplantae</taxon>
        <taxon>Streptophyta</taxon>
        <taxon>Embryophyta</taxon>
        <taxon>Tracheophyta</taxon>
        <taxon>Spermatophyta</taxon>
        <taxon>Magnoliopsida</taxon>
        <taxon>eudicotyledons</taxon>
        <taxon>Gunneridae</taxon>
        <taxon>Pentapetalae</taxon>
        <taxon>asterids</taxon>
        <taxon>campanulids</taxon>
        <taxon>Asterales</taxon>
        <taxon>Asteraceae</taxon>
        <taxon>Asteroideae</taxon>
        <taxon>Heliantheae alliance</taxon>
        <taxon>Eupatorieae</taxon>
        <taxon>Mikania</taxon>
    </lineage>
</organism>
<gene>
    <name evidence="2" type="ORF">E3N88_05102</name>
</gene>
<sequence length="317" mass="35905">MSFWGGSFFNYSVPNLNEEPPVEYSYGTIDLNAEPNTDVSFDSQASYGFVYDDSKQSNPEEGNEEKPAASNVNWETKEEFMSKEALVGWVESRALDNGYIVVKRRTKKSKKQAIHSVEEDLVENLTERHMDPRNILSSVKKHNPANVSVPRDVYNLQQKIKNNKKFGDTPMQERGTLWGGAFVTHIARSRGMVDMVDDLPAIEPRKLDRRTIISMKLAADIPGLGLRYYRYSVIGFTTVQTWRYKIKSYSIMLACMGNDILELGFPDVILDVTRHRRMKPFGQLVNGHSTDGAQSTPNLHVIESQGNNQNGTQTPFT</sequence>
<comment type="caution">
    <text evidence="2">The sequence shown here is derived from an EMBL/GenBank/DDBJ whole genome shotgun (WGS) entry which is preliminary data.</text>
</comment>
<evidence type="ECO:0000313" key="3">
    <source>
        <dbReference type="Proteomes" id="UP000326396"/>
    </source>
</evidence>
<dbReference type="Proteomes" id="UP000326396">
    <property type="component" value="Linkage Group LG10"/>
</dbReference>
<dbReference type="AlphaFoldDB" id="A0A5N6PWB8"/>
<protein>
    <submittedName>
        <fullName evidence="2">Uncharacterized protein</fullName>
    </submittedName>
</protein>
<keyword evidence="3" id="KW-1185">Reference proteome</keyword>
<proteinExistence type="predicted"/>
<feature type="region of interest" description="Disordered" evidence="1">
    <location>
        <begin position="283"/>
        <end position="317"/>
    </location>
</feature>
<feature type="region of interest" description="Disordered" evidence="1">
    <location>
        <begin position="50"/>
        <end position="71"/>
    </location>
</feature>
<dbReference type="EMBL" id="SZYD01000002">
    <property type="protein sequence ID" value="KAD7117834.1"/>
    <property type="molecule type" value="Genomic_DNA"/>
</dbReference>
<accession>A0A5N6PWB8</accession>
<feature type="compositionally biased region" description="Polar residues" evidence="1">
    <location>
        <begin position="286"/>
        <end position="317"/>
    </location>
</feature>
<name>A0A5N6PWB8_9ASTR</name>
<dbReference type="OrthoDB" id="2422440at2759"/>